<accession>A0A812KAT1</accession>
<dbReference type="Gene3D" id="2.60.120.260">
    <property type="entry name" value="Galactose-binding domain-like"/>
    <property type="match status" value="1"/>
</dbReference>
<evidence type="ECO:0000313" key="2">
    <source>
        <dbReference type="Proteomes" id="UP000601435"/>
    </source>
</evidence>
<proteinExistence type="predicted"/>
<dbReference type="OrthoDB" id="407358at2759"/>
<organism evidence="1 2">
    <name type="scientific">Symbiodinium necroappetens</name>
    <dbReference type="NCBI Taxonomy" id="1628268"/>
    <lineage>
        <taxon>Eukaryota</taxon>
        <taxon>Sar</taxon>
        <taxon>Alveolata</taxon>
        <taxon>Dinophyceae</taxon>
        <taxon>Suessiales</taxon>
        <taxon>Symbiodiniaceae</taxon>
        <taxon>Symbiodinium</taxon>
    </lineage>
</organism>
<dbReference type="SUPFAM" id="SSF49785">
    <property type="entry name" value="Galactose-binding domain-like"/>
    <property type="match status" value="1"/>
</dbReference>
<dbReference type="AlphaFoldDB" id="A0A812KAT1"/>
<evidence type="ECO:0008006" key="3">
    <source>
        <dbReference type="Google" id="ProtNLM"/>
    </source>
</evidence>
<name>A0A812KAT1_9DINO</name>
<evidence type="ECO:0000313" key="1">
    <source>
        <dbReference type="EMBL" id="CAE7224245.1"/>
    </source>
</evidence>
<keyword evidence="2" id="KW-1185">Reference proteome</keyword>
<dbReference type="Proteomes" id="UP000601435">
    <property type="component" value="Unassembled WGS sequence"/>
</dbReference>
<dbReference type="InterPro" id="IPR008979">
    <property type="entry name" value="Galactose-bd-like_sf"/>
</dbReference>
<protein>
    <recommendedName>
        <fullName evidence="3">F5/8 type C domain-containing protein</fullName>
    </recommendedName>
</protein>
<reference evidence="1" key="1">
    <citation type="submission" date="2021-02" db="EMBL/GenBank/DDBJ databases">
        <authorList>
            <person name="Dougan E. K."/>
            <person name="Rhodes N."/>
            <person name="Thang M."/>
            <person name="Chan C."/>
        </authorList>
    </citation>
    <scope>NUCLEOTIDE SEQUENCE</scope>
</reference>
<sequence length="286" mass="31613">MDFRVGDLVRLVGLKRDPFSEDFNHHVGRVVTLPAANGRIGVSLHGAVWEEPEKPVSQYDPFSLDPQNLRRVMPPSTERTGRMCVLDSMGPTGIKRLLGESGWGLPDNVVELVVSQLQILSVQSDEVRVTNCSSGRDDFDISVVLNEHEDEWWISEPGSCPGGVGQEYLDFSFDAVRRISFVAMKIPPLPHGPLSVRDFHLLAGGSSEDPESWERASPVPLQTLDRADLQEFALVPPVEAQTIRLVCTRNADAASAEKEAEIPRRRRYLGSTGCIGLFQAPWTGED</sequence>
<gene>
    <name evidence="1" type="ORF">SNEC2469_LOCUS3054</name>
</gene>
<comment type="caution">
    <text evidence="1">The sequence shown here is derived from an EMBL/GenBank/DDBJ whole genome shotgun (WGS) entry which is preliminary data.</text>
</comment>
<dbReference type="EMBL" id="CAJNJA010007414">
    <property type="protein sequence ID" value="CAE7224245.1"/>
    <property type="molecule type" value="Genomic_DNA"/>
</dbReference>